<evidence type="ECO:0000313" key="3">
    <source>
        <dbReference type="Proteomes" id="UP000002593"/>
    </source>
</evidence>
<comment type="similarity">
    <text evidence="1">Belongs to the UPF0047 family.</text>
</comment>
<sequence>MRVFVKEFTVRSSERLQVIDITEKVEKVVKESGISNGIALVFVPHATAAIIANEFEPRIVEDYLELIRQVFKPDYPWKHNTIDNNAHAHLASALIGPSRCFPVAGGRLVRGTWQSILLLELDGPRSRRIIVEVMGE</sequence>
<dbReference type="InterPro" id="IPR001602">
    <property type="entry name" value="UPF0047_YjbQ-like"/>
</dbReference>
<dbReference type="PIRSF" id="PIRSF004681">
    <property type="entry name" value="UCP004681"/>
    <property type="match status" value="1"/>
</dbReference>
<evidence type="ECO:0000256" key="1">
    <source>
        <dbReference type="ARBA" id="ARBA00005534"/>
    </source>
</evidence>
<protein>
    <submittedName>
        <fullName evidence="2">Universally conserved protein</fullName>
    </submittedName>
</protein>
<dbReference type="PANTHER" id="PTHR30615:SF8">
    <property type="entry name" value="UPF0047 PROTEIN C4A8.02C"/>
    <property type="match status" value="1"/>
</dbReference>
<dbReference type="OrthoDB" id="6663at2157"/>
<dbReference type="Proteomes" id="UP000002593">
    <property type="component" value="Chromosome"/>
</dbReference>
<dbReference type="InterPro" id="IPR035917">
    <property type="entry name" value="YjbQ-like_sf"/>
</dbReference>
<evidence type="ECO:0000313" key="2">
    <source>
        <dbReference type="EMBL" id="ABM80963.1"/>
    </source>
</evidence>
<gene>
    <name evidence="2" type="ordered locus">Hbut_1123</name>
</gene>
<reference evidence="2 3" key="1">
    <citation type="journal article" date="2007" name="Archaea">
        <title>The genome of Hyperthermus butylicus: a sulfur-reducing, peptide fermenting, neutrophilic Crenarchaeote growing up to 108 degrees C.</title>
        <authorList>
            <person name="Brugger K."/>
            <person name="Chen L."/>
            <person name="Stark M."/>
            <person name="Zibat A."/>
            <person name="Redder P."/>
            <person name="Ruepp A."/>
            <person name="Awayez M."/>
            <person name="She Q."/>
            <person name="Garrett R.A."/>
            <person name="Klenk H.P."/>
        </authorList>
    </citation>
    <scope>NUCLEOTIDE SEQUENCE [LARGE SCALE GENOMIC DNA]</scope>
    <source>
        <strain evidence="3">DSM 5456 / JCM 9403 / PLM1-5</strain>
    </source>
</reference>
<dbReference type="eggNOG" id="arCOG04214">
    <property type="taxonomic scope" value="Archaea"/>
</dbReference>
<dbReference type="EMBL" id="CP000493">
    <property type="protein sequence ID" value="ABM80963.1"/>
    <property type="molecule type" value="Genomic_DNA"/>
</dbReference>
<dbReference type="KEGG" id="hbu:Hbut_1123"/>
<dbReference type="EnsemblBacteria" id="ABM80963">
    <property type="protein sequence ID" value="ABM80963"/>
    <property type="gene ID" value="Hbut_1123"/>
</dbReference>
<dbReference type="AlphaFoldDB" id="A2BLV2"/>
<dbReference type="STRING" id="415426.Hbut_1123"/>
<accession>A2BLV2</accession>
<dbReference type="HOGENOM" id="CLU_096980_1_2_2"/>
<dbReference type="SUPFAM" id="SSF111038">
    <property type="entry name" value="YjbQ-like"/>
    <property type="match status" value="1"/>
</dbReference>
<dbReference type="RefSeq" id="WP_011822281.1">
    <property type="nucleotide sequence ID" value="NC_008818.1"/>
</dbReference>
<dbReference type="PANTHER" id="PTHR30615">
    <property type="entry name" value="UNCHARACTERIZED PROTEIN YJBQ-RELATED"/>
    <property type="match status" value="1"/>
</dbReference>
<name>A2BLV2_HYPBU</name>
<dbReference type="GeneID" id="4781880"/>
<dbReference type="Pfam" id="PF01894">
    <property type="entry name" value="YjbQ"/>
    <property type="match status" value="1"/>
</dbReference>
<dbReference type="NCBIfam" id="TIGR00149">
    <property type="entry name" value="TIGR00149_YjbQ"/>
    <property type="match status" value="1"/>
</dbReference>
<keyword evidence="3" id="KW-1185">Reference proteome</keyword>
<organism evidence="2 3">
    <name type="scientific">Hyperthermus butylicus (strain DSM 5456 / JCM 9403 / PLM1-5)</name>
    <dbReference type="NCBI Taxonomy" id="415426"/>
    <lineage>
        <taxon>Archaea</taxon>
        <taxon>Thermoproteota</taxon>
        <taxon>Thermoprotei</taxon>
        <taxon>Desulfurococcales</taxon>
        <taxon>Pyrodictiaceae</taxon>
        <taxon>Hyperthermus</taxon>
    </lineage>
</organism>
<proteinExistence type="inferred from homology"/>
<dbReference type="Gene3D" id="2.60.120.460">
    <property type="entry name" value="YjbQ-like"/>
    <property type="match status" value="1"/>
</dbReference>